<feature type="domain" description="Sigma-54 factor interaction" evidence="6">
    <location>
        <begin position="322"/>
        <end position="552"/>
    </location>
</feature>
<dbReference type="GO" id="GO:0005524">
    <property type="term" value="F:ATP binding"/>
    <property type="evidence" value="ECO:0007669"/>
    <property type="project" value="UniProtKB-KW"/>
</dbReference>
<evidence type="ECO:0000256" key="1">
    <source>
        <dbReference type="ARBA" id="ARBA00022741"/>
    </source>
</evidence>
<dbReference type="NCBIfam" id="TIGR00229">
    <property type="entry name" value="sensory_box"/>
    <property type="match status" value="1"/>
</dbReference>
<dbReference type="PANTHER" id="PTHR32071:SF57">
    <property type="entry name" value="C4-DICARBOXYLATE TRANSPORT TRANSCRIPTIONAL REGULATORY PROTEIN DCTD"/>
    <property type="match status" value="1"/>
</dbReference>
<dbReference type="GO" id="GO:0006355">
    <property type="term" value="P:regulation of DNA-templated transcription"/>
    <property type="evidence" value="ECO:0007669"/>
    <property type="project" value="InterPro"/>
</dbReference>
<evidence type="ECO:0000256" key="5">
    <source>
        <dbReference type="ARBA" id="ARBA00023163"/>
    </source>
</evidence>
<keyword evidence="5" id="KW-0804">Transcription</keyword>
<evidence type="ECO:0000313" key="9">
    <source>
        <dbReference type="Proteomes" id="UP000198636"/>
    </source>
</evidence>
<dbReference type="Pfam" id="PF13426">
    <property type="entry name" value="PAS_9"/>
    <property type="match status" value="1"/>
</dbReference>
<organism evidence="8 9">
    <name type="scientific">Alkaliphilus peptidifermentans DSM 18978</name>
    <dbReference type="NCBI Taxonomy" id="1120976"/>
    <lineage>
        <taxon>Bacteria</taxon>
        <taxon>Bacillati</taxon>
        <taxon>Bacillota</taxon>
        <taxon>Clostridia</taxon>
        <taxon>Peptostreptococcales</taxon>
        <taxon>Natronincolaceae</taxon>
        <taxon>Alkaliphilus</taxon>
    </lineage>
</organism>
<dbReference type="Pfam" id="PF02954">
    <property type="entry name" value="HTH_8"/>
    <property type="match status" value="1"/>
</dbReference>
<dbReference type="InterPro" id="IPR035965">
    <property type="entry name" value="PAS-like_dom_sf"/>
</dbReference>
<evidence type="ECO:0000313" key="8">
    <source>
        <dbReference type="EMBL" id="SCY39689.1"/>
    </source>
</evidence>
<dbReference type="Gene3D" id="3.40.50.300">
    <property type="entry name" value="P-loop containing nucleotide triphosphate hydrolases"/>
    <property type="match status" value="1"/>
</dbReference>
<dbReference type="PRINTS" id="PR01590">
    <property type="entry name" value="HTHFIS"/>
</dbReference>
<dbReference type="PROSITE" id="PS00676">
    <property type="entry name" value="SIGMA54_INTERACT_2"/>
    <property type="match status" value="1"/>
</dbReference>
<dbReference type="RefSeq" id="WP_091541677.1">
    <property type="nucleotide sequence ID" value="NZ_FMUS01000007.1"/>
</dbReference>
<feature type="domain" description="PAS" evidence="7">
    <location>
        <begin position="193"/>
        <end position="237"/>
    </location>
</feature>
<dbReference type="Gene3D" id="1.10.10.60">
    <property type="entry name" value="Homeodomain-like"/>
    <property type="match status" value="1"/>
</dbReference>
<accession>A0A1G5FK92</accession>
<dbReference type="InterPro" id="IPR003018">
    <property type="entry name" value="GAF"/>
</dbReference>
<dbReference type="PROSITE" id="PS00688">
    <property type="entry name" value="SIGMA54_INTERACT_3"/>
    <property type="match status" value="1"/>
</dbReference>
<evidence type="ECO:0000256" key="4">
    <source>
        <dbReference type="ARBA" id="ARBA00023125"/>
    </source>
</evidence>
<dbReference type="InterPro" id="IPR058031">
    <property type="entry name" value="AAA_lid_NorR"/>
</dbReference>
<dbReference type="OrthoDB" id="9803970at2"/>
<dbReference type="SUPFAM" id="SSF55785">
    <property type="entry name" value="PYP-like sensor domain (PAS domain)"/>
    <property type="match status" value="1"/>
</dbReference>
<dbReference type="InterPro" id="IPR027417">
    <property type="entry name" value="P-loop_NTPase"/>
</dbReference>
<keyword evidence="3" id="KW-0805">Transcription regulation</keyword>
<dbReference type="InterPro" id="IPR002197">
    <property type="entry name" value="HTH_Fis"/>
</dbReference>
<name>A0A1G5FK92_9FIRM</name>
<dbReference type="InterPro" id="IPR002078">
    <property type="entry name" value="Sigma_54_int"/>
</dbReference>
<dbReference type="EMBL" id="FMUS01000007">
    <property type="protein sequence ID" value="SCY39689.1"/>
    <property type="molecule type" value="Genomic_DNA"/>
</dbReference>
<dbReference type="SMART" id="SM00382">
    <property type="entry name" value="AAA"/>
    <property type="match status" value="1"/>
</dbReference>
<sequence>MNKKPYIQRSHQRCIEMGIDYERVYSTKILKDEDLQKKLEQNRELIVTAGPIMDQLYNFVKGSGFFAILTDGEGCILNLIGDEDVLDVAFKLEMIPGAYMDEEHIGTNAMGTALAEGVPVQVSEEEHFITAYHRWTCSGAPIRNNAGEIIGTLDLTGYSHLVHSHTLGMVVAAVNAIEEMFKNNEVNRKLVVAKKSIETIIDSIKAGIFTVGPKGYIKTINKTACEMLGYSQDVIIGMKINNILEGWNGIESSVAQNITYLEEESFVNTPKGKIHCTLSCYPIMDKLKHSQGIVCIIKEIKKMRRLANKMIGKQAIYTFDNIVGRSNQFVNLVNYARGIADSPSTVLIMGESGTGKEVFAQSIHNHSSRRDEPFVALNCGALPRNLIEAELFGYDEGAFTGAKRGGHFGKFELADGGTLFLDEIGEMPLDMQTRLLRVLEEGTLYRIGGNKEIEVDVRIIAATNKDLRREVERGNFRKDLFYRLNVLPLKLIPLRERKDDIPLLIDYFMIAKALKLGKTPFSLSQESIEKMTSYHWPGNVRELENKIEHIINTNNCVIWSMGESLEKPNYQEKVEIIDEKLEDIEKKHIEKILKKYRGNITTASDVLGIGRNTLYRKIDKYSIDCSEMEQCSEIEHREEEKTYQYGT</sequence>
<dbReference type="InterPro" id="IPR029016">
    <property type="entry name" value="GAF-like_dom_sf"/>
</dbReference>
<dbReference type="Pfam" id="PF25601">
    <property type="entry name" value="AAA_lid_14"/>
    <property type="match status" value="1"/>
</dbReference>
<gene>
    <name evidence="8" type="ORF">SAMN03080606_01448</name>
</gene>
<dbReference type="InterPro" id="IPR025662">
    <property type="entry name" value="Sigma_54_int_dom_ATP-bd_1"/>
</dbReference>
<dbReference type="STRING" id="1120976.SAMN03080606_01448"/>
<keyword evidence="4" id="KW-0238">DNA-binding</keyword>
<dbReference type="InterPro" id="IPR003593">
    <property type="entry name" value="AAA+_ATPase"/>
</dbReference>
<dbReference type="PROSITE" id="PS50112">
    <property type="entry name" value="PAS"/>
    <property type="match status" value="1"/>
</dbReference>
<dbReference type="InterPro" id="IPR009057">
    <property type="entry name" value="Homeodomain-like_sf"/>
</dbReference>
<dbReference type="InterPro" id="IPR025944">
    <property type="entry name" value="Sigma_54_int_dom_CS"/>
</dbReference>
<reference evidence="8 9" key="1">
    <citation type="submission" date="2016-10" db="EMBL/GenBank/DDBJ databases">
        <authorList>
            <person name="de Groot N.N."/>
        </authorList>
    </citation>
    <scope>NUCLEOTIDE SEQUENCE [LARGE SCALE GENOMIC DNA]</scope>
    <source>
        <strain evidence="8 9">DSM 18978</strain>
    </source>
</reference>
<keyword evidence="2" id="KW-0067">ATP-binding</keyword>
<dbReference type="SUPFAM" id="SSF46689">
    <property type="entry name" value="Homeodomain-like"/>
    <property type="match status" value="1"/>
</dbReference>
<dbReference type="AlphaFoldDB" id="A0A1G5FK92"/>
<proteinExistence type="predicted"/>
<dbReference type="Gene3D" id="1.10.8.60">
    <property type="match status" value="1"/>
</dbReference>
<evidence type="ECO:0000259" key="6">
    <source>
        <dbReference type="PROSITE" id="PS50045"/>
    </source>
</evidence>
<dbReference type="CDD" id="cd00009">
    <property type="entry name" value="AAA"/>
    <property type="match status" value="1"/>
</dbReference>
<dbReference type="PROSITE" id="PS00675">
    <property type="entry name" value="SIGMA54_INTERACT_1"/>
    <property type="match status" value="1"/>
</dbReference>
<dbReference type="Pfam" id="PF00158">
    <property type="entry name" value="Sigma54_activat"/>
    <property type="match status" value="1"/>
</dbReference>
<protein>
    <submittedName>
        <fullName evidence="8">PAS domain S-box-containing protein</fullName>
    </submittedName>
</protein>
<dbReference type="Pfam" id="PF01590">
    <property type="entry name" value="GAF"/>
    <property type="match status" value="1"/>
</dbReference>
<evidence type="ECO:0000259" key="7">
    <source>
        <dbReference type="PROSITE" id="PS50112"/>
    </source>
</evidence>
<dbReference type="SUPFAM" id="SSF52540">
    <property type="entry name" value="P-loop containing nucleoside triphosphate hydrolases"/>
    <property type="match status" value="1"/>
</dbReference>
<dbReference type="SMART" id="SM00091">
    <property type="entry name" value="PAS"/>
    <property type="match status" value="1"/>
</dbReference>
<dbReference type="SUPFAM" id="SSF55781">
    <property type="entry name" value="GAF domain-like"/>
    <property type="match status" value="1"/>
</dbReference>
<dbReference type="CDD" id="cd00130">
    <property type="entry name" value="PAS"/>
    <property type="match status" value="1"/>
</dbReference>
<dbReference type="Gene3D" id="3.30.450.40">
    <property type="match status" value="1"/>
</dbReference>
<dbReference type="Gene3D" id="3.30.450.20">
    <property type="entry name" value="PAS domain"/>
    <property type="match status" value="1"/>
</dbReference>
<evidence type="ECO:0000256" key="3">
    <source>
        <dbReference type="ARBA" id="ARBA00023015"/>
    </source>
</evidence>
<dbReference type="FunFam" id="3.40.50.300:FF:000006">
    <property type="entry name" value="DNA-binding transcriptional regulator NtrC"/>
    <property type="match status" value="1"/>
</dbReference>
<keyword evidence="1" id="KW-0547">Nucleotide-binding</keyword>
<dbReference type="InterPro" id="IPR000014">
    <property type="entry name" value="PAS"/>
</dbReference>
<keyword evidence="9" id="KW-1185">Reference proteome</keyword>
<dbReference type="PANTHER" id="PTHR32071">
    <property type="entry name" value="TRANSCRIPTIONAL REGULATORY PROTEIN"/>
    <property type="match status" value="1"/>
</dbReference>
<dbReference type="Proteomes" id="UP000198636">
    <property type="component" value="Unassembled WGS sequence"/>
</dbReference>
<evidence type="ECO:0000256" key="2">
    <source>
        <dbReference type="ARBA" id="ARBA00022840"/>
    </source>
</evidence>
<dbReference type="PROSITE" id="PS50045">
    <property type="entry name" value="SIGMA54_INTERACT_4"/>
    <property type="match status" value="1"/>
</dbReference>
<dbReference type="InterPro" id="IPR025943">
    <property type="entry name" value="Sigma_54_int_dom_ATP-bd_2"/>
</dbReference>
<dbReference type="GO" id="GO:0043565">
    <property type="term" value="F:sequence-specific DNA binding"/>
    <property type="evidence" value="ECO:0007669"/>
    <property type="project" value="InterPro"/>
</dbReference>